<protein>
    <recommendedName>
        <fullName evidence="3">AB hydrolase-1 domain-containing protein</fullName>
    </recommendedName>
</protein>
<dbReference type="PRINTS" id="PR00793">
    <property type="entry name" value="PROAMNOPTASE"/>
</dbReference>
<dbReference type="OrthoDB" id="190201at2759"/>
<dbReference type="AlphaFoldDB" id="A0A4R0R9N0"/>
<proteinExistence type="inferred from homology"/>
<dbReference type="Gene3D" id="3.40.50.1820">
    <property type="entry name" value="alpha/beta hydrolase"/>
    <property type="match status" value="1"/>
</dbReference>
<dbReference type="Proteomes" id="UP000292702">
    <property type="component" value="Unassembled WGS sequence"/>
</dbReference>
<organism evidence="4 5">
    <name type="scientific">Steccherinum ochraceum</name>
    <dbReference type="NCBI Taxonomy" id="92696"/>
    <lineage>
        <taxon>Eukaryota</taxon>
        <taxon>Fungi</taxon>
        <taxon>Dikarya</taxon>
        <taxon>Basidiomycota</taxon>
        <taxon>Agaricomycotina</taxon>
        <taxon>Agaricomycetes</taxon>
        <taxon>Polyporales</taxon>
        <taxon>Steccherinaceae</taxon>
        <taxon>Steccherinum</taxon>
    </lineage>
</organism>
<comment type="caution">
    <text evidence="4">The sequence shown here is derived from an EMBL/GenBank/DDBJ whole genome shotgun (WGS) entry which is preliminary data.</text>
</comment>
<keyword evidence="5" id="KW-1185">Reference proteome</keyword>
<gene>
    <name evidence="4" type="ORF">EIP91_009512</name>
</gene>
<dbReference type="EMBL" id="RWJN01000543">
    <property type="protein sequence ID" value="TCD60799.1"/>
    <property type="molecule type" value="Genomic_DNA"/>
</dbReference>
<feature type="non-terminal residue" evidence="4">
    <location>
        <position position="1"/>
    </location>
</feature>
<sequence>DVCTNRGAQTWLLQVTAHAHLTKMAGNESCKPSFEGLIPFKYQGETFETYTRVYGELKDSNHTPVVALHGGPGLSHDYLRPLSDLSTNYGFPVIMYDQIGNAKSTHLKDKPETFWTIDLFIDELENILKHFGVSDDFHLLGHSWGGILGLEFEVRRKPKGLKKFVSASSLASTALWMRSTMELAQTLPQEVGEGLAVGMKDPKKYWEALQQFHAHYGCDVLSNRSLNNTWIPSFGCSENTVVAGNAHPWCLSWQNPQRLVYHRSYRLHLVRIPVFMINGRKDIAQDYVVRPLFDGITKVKWVTFENSSHMPLMEERERFMKLVSEFLL</sequence>
<comment type="similarity">
    <text evidence="1">Belongs to the peptidase S33 family.</text>
</comment>
<dbReference type="InterPro" id="IPR050266">
    <property type="entry name" value="AB_hydrolase_sf"/>
</dbReference>
<keyword evidence="2" id="KW-0378">Hydrolase</keyword>
<dbReference type="InterPro" id="IPR029058">
    <property type="entry name" value="AB_hydrolase_fold"/>
</dbReference>
<evidence type="ECO:0000256" key="1">
    <source>
        <dbReference type="ARBA" id="ARBA00010088"/>
    </source>
</evidence>
<dbReference type="InterPro" id="IPR000073">
    <property type="entry name" value="AB_hydrolase_1"/>
</dbReference>
<dbReference type="GO" id="GO:0006508">
    <property type="term" value="P:proteolysis"/>
    <property type="evidence" value="ECO:0007669"/>
    <property type="project" value="InterPro"/>
</dbReference>
<dbReference type="PANTHER" id="PTHR43798">
    <property type="entry name" value="MONOACYLGLYCEROL LIPASE"/>
    <property type="match status" value="1"/>
</dbReference>
<dbReference type="GO" id="GO:0008233">
    <property type="term" value="F:peptidase activity"/>
    <property type="evidence" value="ECO:0007669"/>
    <property type="project" value="InterPro"/>
</dbReference>
<evidence type="ECO:0000313" key="4">
    <source>
        <dbReference type="EMBL" id="TCD60799.1"/>
    </source>
</evidence>
<evidence type="ECO:0000259" key="3">
    <source>
        <dbReference type="Pfam" id="PF00561"/>
    </source>
</evidence>
<dbReference type="Pfam" id="PF00561">
    <property type="entry name" value="Abhydrolase_1"/>
    <property type="match status" value="1"/>
</dbReference>
<reference evidence="4 5" key="1">
    <citation type="submission" date="2018-11" db="EMBL/GenBank/DDBJ databases">
        <title>Genome assembly of Steccherinum ochraceum LE-BIN_3174, the white-rot fungus of the Steccherinaceae family (The Residual Polyporoid clade, Polyporales, Basidiomycota).</title>
        <authorList>
            <person name="Fedorova T.V."/>
            <person name="Glazunova O.A."/>
            <person name="Landesman E.O."/>
            <person name="Moiseenko K.V."/>
            <person name="Psurtseva N.V."/>
            <person name="Savinova O.S."/>
            <person name="Shakhova N.V."/>
            <person name="Tyazhelova T.V."/>
            <person name="Vasina D.V."/>
        </authorList>
    </citation>
    <scope>NUCLEOTIDE SEQUENCE [LARGE SCALE GENOMIC DNA]</scope>
    <source>
        <strain evidence="4 5">LE-BIN_3174</strain>
    </source>
</reference>
<dbReference type="PIRSF" id="PIRSF005539">
    <property type="entry name" value="Pept_S33_TRI_F1"/>
    <property type="match status" value="1"/>
</dbReference>
<dbReference type="PANTHER" id="PTHR43798:SF33">
    <property type="entry name" value="HYDROLASE, PUTATIVE (AFU_ORTHOLOGUE AFUA_2G14860)-RELATED"/>
    <property type="match status" value="1"/>
</dbReference>
<accession>A0A4R0R9N0</accession>
<evidence type="ECO:0000313" key="5">
    <source>
        <dbReference type="Proteomes" id="UP000292702"/>
    </source>
</evidence>
<dbReference type="GO" id="GO:0016020">
    <property type="term" value="C:membrane"/>
    <property type="evidence" value="ECO:0007669"/>
    <property type="project" value="TreeGrafter"/>
</dbReference>
<evidence type="ECO:0000256" key="2">
    <source>
        <dbReference type="ARBA" id="ARBA00022801"/>
    </source>
</evidence>
<feature type="domain" description="AB hydrolase-1" evidence="3">
    <location>
        <begin position="64"/>
        <end position="315"/>
    </location>
</feature>
<dbReference type="SUPFAM" id="SSF53474">
    <property type="entry name" value="alpha/beta-Hydrolases"/>
    <property type="match status" value="1"/>
</dbReference>
<dbReference type="InterPro" id="IPR002410">
    <property type="entry name" value="Peptidase_S33"/>
</dbReference>
<dbReference type="InterPro" id="IPR005945">
    <property type="entry name" value="Pro_imino_pep"/>
</dbReference>
<name>A0A4R0R9N0_9APHY</name>